<feature type="chain" id="PRO_5040314963" evidence="1">
    <location>
        <begin position="23"/>
        <end position="244"/>
    </location>
</feature>
<protein>
    <submittedName>
        <fullName evidence="3">Alginate lyase 2</fullName>
    </submittedName>
</protein>
<evidence type="ECO:0000313" key="4">
    <source>
        <dbReference type="Proteomes" id="UP000887226"/>
    </source>
</evidence>
<dbReference type="Pfam" id="PF08787">
    <property type="entry name" value="Alginate_lyase2"/>
    <property type="match status" value="1"/>
</dbReference>
<comment type="caution">
    <text evidence="3">The sequence shown here is derived from an EMBL/GenBank/DDBJ whole genome shotgun (WGS) entry which is preliminary data.</text>
</comment>
<feature type="signal peptide" evidence="1">
    <location>
        <begin position="1"/>
        <end position="22"/>
    </location>
</feature>
<accession>A0A9P8CAQ4</accession>
<reference evidence="3" key="1">
    <citation type="journal article" date="2021" name="IMA Fungus">
        <title>Genomic characterization of three marine fungi, including Emericellopsis atlantica sp. nov. with signatures of a generalist lifestyle and marine biomass degradation.</title>
        <authorList>
            <person name="Hagestad O.C."/>
            <person name="Hou L."/>
            <person name="Andersen J.H."/>
            <person name="Hansen E.H."/>
            <person name="Altermark B."/>
            <person name="Li C."/>
            <person name="Kuhnert E."/>
            <person name="Cox R.J."/>
            <person name="Crous P.W."/>
            <person name="Spatafora J.W."/>
            <person name="Lail K."/>
            <person name="Amirebrahimi M."/>
            <person name="Lipzen A."/>
            <person name="Pangilinan J."/>
            <person name="Andreopoulos W."/>
            <person name="Hayes R.D."/>
            <person name="Ng V."/>
            <person name="Grigoriev I.V."/>
            <person name="Jackson S.A."/>
            <person name="Sutton T.D.S."/>
            <person name="Dobson A.D.W."/>
            <person name="Rama T."/>
        </authorList>
    </citation>
    <scope>NUCLEOTIDE SEQUENCE</scope>
    <source>
        <strain evidence="3">TRa3180A</strain>
    </source>
</reference>
<keyword evidence="3" id="KW-0456">Lyase</keyword>
<keyword evidence="1" id="KW-0732">Signal</keyword>
<feature type="domain" description="Alginate lyase 2" evidence="2">
    <location>
        <begin position="40"/>
        <end position="243"/>
    </location>
</feature>
<dbReference type="InterPro" id="IPR013320">
    <property type="entry name" value="ConA-like_dom_sf"/>
</dbReference>
<proteinExistence type="predicted"/>
<dbReference type="EMBL" id="MU254579">
    <property type="protein sequence ID" value="KAG9240119.1"/>
    <property type="molecule type" value="Genomic_DNA"/>
</dbReference>
<organism evidence="3 4">
    <name type="scientific">Calycina marina</name>
    <dbReference type="NCBI Taxonomy" id="1763456"/>
    <lineage>
        <taxon>Eukaryota</taxon>
        <taxon>Fungi</taxon>
        <taxon>Dikarya</taxon>
        <taxon>Ascomycota</taxon>
        <taxon>Pezizomycotina</taxon>
        <taxon>Leotiomycetes</taxon>
        <taxon>Helotiales</taxon>
        <taxon>Pezizellaceae</taxon>
        <taxon>Calycina</taxon>
    </lineage>
</organism>
<evidence type="ECO:0000313" key="3">
    <source>
        <dbReference type="EMBL" id="KAG9240119.1"/>
    </source>
</evidence>
<dbReference type="Gene3D" id="2.60.120.200">
    <property type="match status" value="1"/>
</dbReference>
<dbReference type="AlphaFoldDB" id="A0A9P8CAQ4"/>
<keyword evidence="4" id="KW-1185">Reference proteome</keyword>
<dbReference type="SUPFAM" id="SSF49899">
    <property type="entry name" value="Concanavalin A-like lectins/glucanases"/>
    <property type="match status" value="1"/>
</dbReference>
<dbReference type="InterPro" id="IPR014895">
    <property type="entry name" value="Alginate_lyase_2"/>
</dbReference>
<dbReference type="Proteomes" id="UP000887226">
    <property type="component" value="Unassembled WGS sequence"/>
</dbReference>
<name>A0A9P8CAQ4_9HELO</name>
<gene>
    <name evidence="3" type="ORF">BJ878DRAFT_562263</name>
</gene>
<evidence type="ECO:0000259" key="2">
    <source>
        <dbReference type="Pfam" id="PF08787"/>
    </source>
</evidence>
<sequence length="244" mass="26334">MSIRRATSFLAAISVVASSVVAYTAPSTQSKFTDVFTQAELQYPVSVINATSAELLDGFAAPYFYLSKGLYMKFKISGSSNRCELRQLDLSGDLSAWACTGSTEHVATSTISIPVQADGLAEVTIMQIHDTLESPALRISWVKNITIDGVTSEDVIIATIREGLETDSATVKTVLQARTISKTDYKITAQNGEVTITVNGVTMLNQASISAYSNSTCYFKAGAYNNNPTSEDAVARTKFYALDW</sequence>
<dbReference type="GO" id="GO:0016829">
    <property type="term" value="F:lyase activity"/>
    <property type="evidence" value="ECO:0007669"/>
    <property type="project" value="UniProtKB-KW"/>
</dbReference>
<evidence type="ECO:0000256" key="1">
    <source>
        <dbReference type="SAM" id="SignalP"/>
    </source>
</evidence>